<dbReference type="SUPFAM" id="SSF53474">
    <property type="entry name" value="alpha/beta-Hydrolases"/>
    <property type="match status" value="1"/>
</dbReference>
<gene>
    <name evidence="1" type="ORF">J120_01045</name>
</gene>
<keyword evidence="2" id="KW-1185">Reference proteome</keyword>
<comment type="caution">
    <text evidence="1">The sequence shown here is derived from an EMBL/GenBank/DDBJ whole genome shotgun (WGS) entry which is preliminary data.</text>
</comment>
<evidence type="ECO:0000313" key="2">
    <source>
        <dbReference type="Proteomes" id="UP000032214"/>
    </source>
</evidence>
<protein>
    <submittedName>
        <fullName evidence="1">Uncharacterized protein</fullName>
    </submittedName>
</protein>
<organism evidence="1 2">
    <name type="scientific">candidate division TM6 bacterium JCVI TM6SC1</name>
    <dbReference type="NCBI Taxonomy" id="1306947"/>
    <lineage>
        <taxon>Bacteria</taxon>
        <taxon>Candidatus Babelota</taxon>
        <taxon>Vermiphilus</taxon>
    </lineage>
</organism>
<dbReference type="Gene3D" id="3.40.50.1820">
    <property type="entry name" value="alpha/beta hydrolase"/>
    <property type="match status" value="1"/>
</dbReference>
<name>A0A0D2GQ71_9BACT</name>
<sequence length="449" mass="51790">MNQRTNKIIYIVGFIYFGFNTITTASHKPKDVHIFVFVHGIMNIADHLSLDLVPRIWQDKLECTPYAWTLEHMRQDSFFYQNQPIQGPGLVQANPEKYGGNAIYALGQVIEQANLPKKYENPQFYTFGWNGLLSHSNRYKAARNLLESLIELRHYHASQGTNAHFHLVGYSHGGNVILNIAQAIDDTGQNLAIDEIILLGTPIHPGNTELALHDCFLKVYNLFSTGDWVQTVDGLSGTTSSSKRMFICKKDFKLPEKIVQVKLKVTRLTKSRRCKPPLALLPAVINGRTPYLRDNSPGHIEFWFFGWSPAFYRCNFPFFPIPFVGWIPFLLNIIDKYPINLCNPEDYMIIDIRPEYDVILIRDSQHKFHGLEQFISAQKRQEIIKSIEWAQPAQKMDRASYNARVYNICCTVRKGSRTHHSSQCCIPSFFDNTYTRKRYWRTSSCPKSN</sequence>
<dbReference type="InterPro" id="IPR029058">
    <property type="entry name" value="AB_hydrolase_fold"/>
</dbReference>
<dbReference type="eggNOG" id="ENOG5034069">
    <property type="taxonomic scope" value="Bacteria"/>
</dbReference>
<evidence type="ECO:0000313" key="1">
    <source>
        <dbReference type="EMBL" id="KIX85539.1"/>
    </source>
</evidence>
<dbReference type="Proteomes" id="UP000032214">
    <property type="component" value="Unassembled WGS sequence"/>
</dbReference>
<dbReference type="EMBL" id="ARQD01000001">
    <property type="protein sequence ID" value="KIX85539.1"/>
    <property type="molecule type" value="Genomic_DNA"/>
</dbReference>
<reference evidence="1 2" key="1">
    <citation type="journal article" date="2013" name="Proc. Natl. Acad. Sci. U.S.A.">
        <title>Candidate phylum TM6 genome recovered from a hospital sink biofilm provides genomic insights into this uncultivated phylum.</title>
        <authorList>
            <person name="McLean J.S."/>
            <person name="Lombardo M.J."/>
            <person name="Badger J.H."/>
            <person name="Edlund A."/>
            <person name="Novotny M."/>
            <person name="Yee-Greenbaum J."/>
            <person name="Vyahhi N."/>
            <person name="Hall A.P."/>
            <person name="Yang Y."/>
            <person name="Dupont C.L."/>
            <person name="Ziegler M.G."/>
            <person name="Chitsaz H."/>
            <person name="Allen A.E."/>
            <person name="Yooseph S."/>
            <person name="Tesler G."/>
            <person name="Pevzner P.A."/>
            <person name="Friedman R.M."/>
            <person name="Nealson K.H."/>
            <person name="Venter J.C."/>
            <person name="Lasken R.S."/>
        </authorList>
    </citation>
    <scope>NUCLEOTIDE SEQUENCE [LARGE SCALE GENOMIC DNA]</scope>
    <source>
        <strain evidence="1 2">TM6SC1</strain>
    </source>
</reference>
<dbReference type="AlphaFoldDB" id="A0A0D2GQ71"/>
<accession>A0A0D2GQ71</accession>
<proteinExistence type="predicted"/>